<comment type="caution">
    <text evidence="3">The sequence shown here is derived from an EMBL/GenBank/DDBJ whole genome shotgun (WGS) entry which is preliminary data.</text>
</comment>
<evidence type="ECO:0000256" key="2">
    <source>
        <dbReference type="SAM" id="SignalP"/>
    </source>
</evidence>
<accession>A0A0L8LF90</accession>
<name>A0A0L8LF90_STRVR</name>
<dbReference type="AlphaFoldDB" id="A0A0L8LF90"/>
<dbReference type="EMBL" id="LGUP01000001">
    <property type="protein sequence ID" value="KOG36706.1"/>
    <property type="molecule type" value="Genomic_DNA"/>
</dbReference>
<dbReference type="RefSeq" id="WP_033200944.1">
    <property type="nucleotide sequence ID" value="NZ_LGUP01000001.1"/>
</dbReference>
<dbReference type="Proteomes" id="UP000037023">
    <property type="component" value="Unassembled WGS sequence"/>
</dbReference>
<feature type="compositionally biased region" description="Pro residues" evidence="1">
    <location>
        <begin position="53"/>
        <end position="63"/>
    </location>
</feature>
<organism evidence="3 4">
    <name type="scientific">Streptomyces viridochromogenes</name>
    <dbReference type="NCBI Taxonomy" id="1938"/>
    <lineage>
        <taxon>Bacteria</taxon>
        <taxon>Bacillati</taxon>
        <taxon>Actinomycetota</taxon>
        <taxon>Actinomycetes</taxon>
        <taxon>Kitasatosporales</taxon>
        <taxon>Streptomycetaceae</taxon>
        <taxon>Streptomyces</taxon>
    </lineage>
</organism>
<evidence type="ECO:0000256" key="1">
    <source>
        <dbReference type="SAM" id="MobiDB-lite"/>
    </source>
</evidence>
<gene>
    <name evidence="3" type="ORF">ADK34_00245</name>
</gene>
<keyword evidence="2" id="KW-0732">Signal</keyword>
<sequence length="63" mass="6130">MSWTALVSKTVVAVAAGAFLGVSVAQAPPARQASDADPGREVPAEDLPTAPESAPPSSGPSGT</sequence>
<feature type="region of interest" description="Disordered" evidence="1">
    <location>
        <begin position="24"/>
        <end position="63"/>
    </location>
</feature>
<reference evidence="3 4" key="1">
    <citation type="submission" date="2015-06" db="EMBL/GenBank/DDBJ databases">
        <authorList>
            <person name="Hoefler B.C."/>
            <person name="Straight P.D."/>
        </authorList>
    </citation>
    <scope>NUCLEOTIDE SEQUENCE [LARGE SCALE GENOMIC DNA]</scope>
    <source>
        <strain evidence="3 4">NRRL 3427</strain>
    </source>
</reference>
<feature type="chain" id="PRO_5005586159" description="Secreted protein" evidence="2">
    <location>
        <begin position="28"/>
        <end position="63"/>
    </location>
</feature>
<feature type="signal peptide" evidence="2">
    <location>
        <begin position="1"/>
        <end position="27"/>
    </location>
</feature>
<evidence type="ECO:0000313" key="3">
    <source>
        <dbReference type="EMBL" id="KOG36706.1"/>
    </source>
</evidence>
<protein>
    <recommendedName>
        <fullName evidence="5">Secreted protein</fullName>
    </recommendedName>
</protein>
<evidence type="ECO:0008006" key="5">
    <source>
        <dbReference type="Google" id="ProtNLM"/>
    </source>
</evidence>
<evidence type="ECO:0000313" key="4">
    <source>
        <dbReference type="Proteomes" id="UP000037023"/>
    </source>
</evidence>
<proteinExistence type="predicted"/>
<dbReference type="PATRIC" id="fig|1938.6.peg.52"/>